<evidence type="ECO:0000313" key="2">
    <source>
        <dbReference type="Proteomes" id="UP001151760"/>
    </source>
</evidence>
<evidence type="ECO:0008006" key="3">
    <source>
        <dbReference type="Google" id="ProtNLM"/>
    </source>
</evidence>
<name>A0ABQ5EBC8_9ASTR</name>
<gene>
    <name evidence="1" type="ORF">Tco_0974298</name>
</gene>
<sequence>MVRKTIGNLKSKNADLMEFCKKVIGNGYNSSFWHEKWLGEECFKVRFNRLFNLELNKDVSVGQKMQNSNWVFTFRRRPKGGSEECQWIEFSQLLSSVVLSSASDRWSWSLNGDGVFSVKSAREIIDNHVLANSTSTTRWSKLLPIKVNVFCMA</sequence>
<protein>
    <recommendedName>
        <fullName evidence="3">RNA-directed DNA polymerase, eukaryota, reverse transcriptase zinc-binding domain protein</fullName>
    </recommendedName>
</protein>
<dbReference type="PANTHER" id="PTHR36617:SF5">
    <property type="entry name" value="OS05G0421675 PROTEIN"/>
    <property type="match status" value="1"/>
</dbReference>
<reference evidence="1" key="2">
    <citation type="submission" date="2022-01" db="EMBL/GenBank/DDBJ databases">
        <authorList>
            <person name="Yamashiro T."/>
            <person name="Shiraishi A."/>
            <person name="Satake H."/>
            <person name="Nakayama K."/>
        </authorList>
    </citation>
    <scope>NUCLEOTIDE SEQUENCE</scope>
</reference>
<keyword evidence="2" id="KW-1185">Reference proteome</keyword>
<comment type="caution">
    <text evidence="1">The sequence shown here is derived from an EMBL/GenBank/DDBJ whole genome shotgun (WGS) entry which is preliminary data.</text>
</comment>
<dbReference type="PANTHER" id="PTHR36617">
    <property type="entry name" value="PROTEIN, PUTATIVE-RELATED"/>
    <property type="match status" value="1"/>
</dbReference>
<reference evidence="1" key="1">
    <citation type="journal article" date="2022" name="Int. J. Mol. Sci.">
        <title>Draft Genome of Tanacetum Coccineum: Genomic Comparison of Closely Related Tanacetum-Family Plants.</title>
        <authorList>
            <person name="Yamashiro T."/>
            <person name="Shiraishi A."/>
            <person name="Nakayama K."/>
            <person name="Satake H."/>
        </authorList>
    </citation>
    <scope>NUCLEOTIDE SEQUENCE</scope>
</reference>
<evidence type="ECO:0000313" key="1">
    <source>
        <dbReference type="EMBL" id="GJT48141.1"/>
    </source>
</evidence>
<accession>A0ABQ5EBC8</accession>
<dbReference type="EMBL" id="BQNB010016129">
    <property type="protein sequence ID" value="GJT48141.1"/>
    <property type="molecule type" value="Genomic_DNA"/>
</dbReference>
<organism evidence="1 2">
    <name type="scientific">Tanacetum coccineum</name>
    <dbReference type="NCBI Taxonomy" id="301880"/>
    <lineage>
        <taxon>Eukaryota</taxon>
        <taxon>Viridiplantae</taxon>
        <taxon>Streptophyta</taxon>
        <taxon>Embryophyta</taxon>
        <taxon>Tracheophyta</taxon>
        <taxon>Spermatophyta</taxon>
        <taxon>Magnoliopsida</taxon>
        <taxon>eudicotyledons</taxon>
        <taxon>Gunneridae</taxon>
        <taxon>Pentapetalae</taxon>
        <taxon>asterids</taxon>
        <taxon>campanulids</taxon>
        <taxon>Asterales</taxon>
        <taxon>Asteraceae</taxon>
        <taxon>Asteroideae</taxon>
        <taxon>Anthemideae</taxon>
        <taxon>Anthemidinae</taxon>
        <taxon>Tanacetum</taxon>
    </lineage>
</organism>
<dbReference type="Proteomes" id="UP001151760">
    <property type="component" value="Unassembled WGS sequence"/>
</dbReference>
<proteinExistence type="predicted"/>